<dbReference type="EMBL" id="BMAT01012541">
    <property type="protein sequence ID" value="GFR94329.1"/>
    <property type="molecule type" value="Genomic_DNA"/>
</dbReference>
<protein>
    <submittedName>
        <fullName evidence="2">Serine protease</fullName>
    </submittedName>
</protein>
<dbReference type="Pfam" id="PF02014">
    <property type="entry name" value="Reeler"/>
    <property type="match status" value="1"/>
</dbReference>
<dbReference type="InterPro" id="IPR002861">
    <property type="entry name" value="Reeler_dom"/>
</dbReference>
<keyword evidence="2" id="KW-0645">Protease</keyword>
<proteinExistence type="predicted"/>
<evidence type="ECO:0000313" key="2">
    <source>
        <dbReference type="EMBL" id="GFR94329.1"/>
    </source>
</evidence>
<sequence>MTTCLRVWTPPQTYKDLLRAVPAVVSLALLLVTPGAGRPEGSPFSACQSMLPAHGGRPARSDLSPYVVLVSQASYNPGDTVSGELTS</sequence>
<evidence type="ECO:0000259" key="1">
    <source>
        <dbReference type="Pfam" id="PF02014"/>
    </source>
</evidence>
<keyword evidence="3" id="KW-1185">Reference proteome</keyword>
<organism evidence="2 3">
    <name type="scientific">Elysia marginata</name>
    <dbReference type="NCBI Taxonomy" id="1093978"/>
    <lineage>
        <taxon>Eukaryota</taxon>
        <taxon>Metazoa</taxon>
        <taxon>Spiralia</taxon>
        <taxon>Lophotrochozoa</taxon>
        <taxon>Mollusca</taxon>
        <taxon>Gastropoda</taxon>
        <taxon>Heterobranchia</taxon>
        <taxon>Euthyneura</taxon>
        <taxon>Panpulmonata</taxon>
        <taxon>Sacoglossa</taxon>
        <taxon>Placobranchoidea</taxon>
        <taxon>Plakobranchidae</taxon>
        <taxon>Elysia</taxon>
    </lineage>
</organism>
<reference evidence="2 3" key="1">
    <citation type="journal article" date="2021" name="Elife">
        <title>Chloroplast acquisition without the gene transfer in kleptoplastic sea slugs, Plakobranchus ocellatus.</title>
        <authorList>
            <person name="Maeda T."/>
            <person name="Takahashi S."/>
            <person name="Yoshida T."/>
            <person name="Shimamura S."/>
            <person name="Takaki Y."/>
            <person name="Nagai Y."/>
            <person name="Toyoda A."/>
            <person name="Suzuki Y."/>
            <person name="Arimoto A."/>
            <person name="Ishii H."/>
            <person name="Satoh N."/>
            <person name="Nishiyama T."/>
            <person name="Hasebe M."/>
            <person name="Maruyama T."/>
            <person name="Minagawa J."/>
            <person name="Obokata J."/>
            <person name="Shigenobu S."/>
        </authorList>
    </citation>
    <scope>NUCLEOTIDE SEQUENCE [LARGE SCALE GENOMIC DNA]</scope>
</reference>
<accession>A0AAV4H9Y0</accession>
<name>A0AAV4H9Y0_9GAST</name>
<comment type="caution">
    <text evidence="2">The sequence shown here is derived from an EMBL/GenBank/DDBJ whole genome shotgun (WGS) entry which is preliminary data.</text>
</comment>
<feature type="domain" description="Reelin" evidence="1">
    <location>
        <begin position="47"/>
        <end position="82"/>
    </location>
</feature>
<gene>
    <name evidence="2" type="ORF">ElyMa_006247400</name>
</gene>
<keyword evidence="2" id="KW-0378">Hydrolase</keyword>
<dbReference type="GO" id="GO:0006508">
    <property type="term" value="P:proteolysis"/>
    <property type="evidence" value="ECO:0007669"/>
    <property type="project" value="UniProtKB-KW"/>
</dbReference>
<evidence type="ECO:0000313" key="3">
    <source>
        <dbReference type="Proteomes" id="UP000762676"/>
    </source>
</evidence>
<dbReference type="Proteomes" id="UP000762676">
    <property type="component" value="Unassembled WGS sequence"/>
</dbReference>
<dbReference type="AlphaFoldDB" id="A0AAV4H9Y0"/>
<dbReference type="GO" id="GO:0008233">
    <property type="term" value="F:peptidase activity"/>
    <property type="evidence" value="ECO:0007669"/>
    <property type="project" value="UniProtKB-KW"/>
</dbReference>